<feature type="transmembrane region" description="Helical" evidence="1">
    <location>
        <begin position="262"/>
        <end position="282"/>
    </location>
</feature>
<feature type="transmembrane region" description="Helical" evidence="1">
    <location>
        <begin position="294"/>
        <end position="310"/>
    </location>
</feature>
<name>A0AAW2YQP0_9EUKA</name>
<gene>
    <name evidence="3" type="ORF">AKO1_007659</name>
</gene>
<keyword evidence="2" id="KW-0732">Signal</keyword>
<comment type="caution">
    <text evidence="3">The sequence shown here is derived from an EMBL/GenBank/DDBJ whole genome shotgun (WGS) entry which is preliminary data.</text>
</comment>
<organism evidence="3 4">
    <name type="scientific">Acrasis kona</name>
    <dbReference type="NCBI Taxonomy" id="1008807"/>
    <lineage>
        <taxon>Eukaryota</taxon>
        <taxon>Discoba</taxon>
        <taxon>Heterolobosea</taxon>
        <taxon>Tetramitia</taxon>
        <taxon>Eutetramitia</taxon>
        <taxon>Acrasidae</taxon>
        <taxon>Acrasis</taxon>
    </lineage>
</organism>
<keyword evidence="1" id="KW-0812">Transmembrane</keyword>
<evidence type="ECO:0000313" key="3">
    <source>
        <dbReference type="EMBL" id="KAL0479487.1"/>
    </source>
</evidence>
<accession>A0AAW2YQP0</accession>
<dbReference type="Proteomes" id="UP001431209">
    <property type="component" value="Unassembled WGS sequence"/>
</dbReference>
<proteinExistence type="predicted"/>
<keyword evidence="1" id="KW-1133">Transmembrane helix</keyword>
<evidence type="ECO:0000256" key="1">
    <source>
        <dbReference type="SAM" id="Phobius"/>
    </source>
</evidence>
<feature type="transmembrane region" description="Helical" evidence="1">
    <location>
        <begin position="567"/>
        <end position="585"/>
    </location>
</feature>
<keyword evidence="1" id="KW-0472">Membrane</keyword>
<evidence type="ECO:0000256" key="2">
    <source>
        <dbReference type="SAM" id="SignalP"/>
    </source>
</evidence>
<feature type="chain" id="PRO_5043329861" evidence="2">
    <location>
        <begin position="21"/>
        <end position="594"/>
    </location>
</feature>
<evidence type="ECO:0000313" key="4">
    <source>
        <dbReference type="Proteomes" id="UP001431209"/>
    </source>
</evidence>
<feature type="transmembrane region" description="Helical" evidence="1">
    <location>
        <begin position="389"/>
        <end position="407"/>
    </location>
</feature>
<sequence>MRLKLIVALALIAVIISVNAITPSGSYESFTKSVSIKNSFAKSFKNLMKNQMNQTRRIVERILKFAKDIPQKEATKHYTDKLYHLVNTLQTKIPVGLANLVHLGNAAYASYMAYETARLIYGTFMYEDAFEQSGEDYEIFRGDIQECSKELTKLVNLVDDLANFIQGVNKGHMFDQNNHPNFMRSASDIIIVRQLEDTIKSSKNSRQAYRRSKDFFKHTKKQFEETTQKIHGALDSTFKKIQNITERLVQDKEKFEKDSSSYMKYVVGSVGGLAVSGAFLAAGPAGSLMVLSKYAAFATGVTGLFNGFFWDQSIRKMKKAIHRLSEYEDLKEHVSSVKNKTLKVMDDFEKQQNKWYSMLDKYEKWQHRRSLNNKGYYQGFGVVLESENVNQVFVILCIFTFIFVLFFSKSYLKIVQLSLCSLFIAGLCVVYYDLYQAKKSTMEQFVRVEEQRATTQHEFAKKNFKKECNWHELSTTRQLVLELSASVFDHVPFLSQSYGSSRLIRNATGYLTNDHVCQEYINKMSSVEYNLKGNRMATTTEVYLQPIKGAARVSFDVLEEAMARLSIWSKLFIAAVSIGVVFLMARRVLFCFIC</sequence>
<feature type="signal peptide" evidence="2">
    <location>
        <begin position="1"/>
        <end position="20"/>
    </location>
</feature>
<protein>
    <submittedName>
        <fullName evidence="3">Uncharacterized protein</fullName>
    </submittedName>
</protein>
<dbReference type="EMBL" id="JAOPGA020000568">
    <property type="protein sequence ID" value="KAL0479487.1"/>
    <property type="molecule type" value="Genomic_DNA"/>
</dbReference>
<keyword evidence="4" id="KW-1185">Reference proteome</keyword>
<feature type="transmembrane region" description="Helical" evidence="1">
    <location>
        <begin position="414"/>
        <end position="432"/>
    </location>
</feature>
<reference evidence="3 4" key="1">
    <citation type="submission" date="2024-03" db="EMBL/GenBank/DDBJ databases">
        <title>The Acrasis kona genome and developmental transcriptomes reveal deep origins of eukaryotic multicellular pathways.</title>
        <authorList>
            <person name="Sheikh S."/>
            <person name="Fu C.-J."/>
            <person name="Brown M.W."/>
            <person name="Baldauf S.L."/>
        </authorList>
    </citation>
    <scope>NUCLEOTIDE SEQUENCE [LARGE SCALE GENOMIC DNA]</scope>
    <source>
        <strain evidence="3 4">ATCC MYA-3509</strain>
    </source>
</reference>
<dbReference type="Gene3D" id="1.20.1170.10">
    <property type="match status" value="1"/>
</dbReference>
<dbReference type="AlphaFoldDB" id="A0AAW2YQP0"/>